<evidence type="ECO:0000313" key="1">
    <source>
        <dbReference type="EMBL" id="NMC63926.1"/>
    </source>
</evidence>
<accession>A0A7X9FU49</accession>
<evidence type="ECO:0000313" key="2">
    <source>
        <dbReference type="Proteomes" id="UP000524246"/>
    </source>
</evidence>
<sequence>RGRDLEWESIAITQWDMLIFDDILNILPGLQKNQLYFAGYRSIDDKIENRWKWTKPEGEYRHDYDTFRKYVDERFGWHEPVKVCLYIFEVLNRKFFDRSLEIEDKKIGMLEYKNPTLAAAWGLDIYEKDLGVLWQDWYTRNTAALIAIGNAFFRTIS</sequence>
<protein>
    <submittedName>
        <fullName evidence="1">Uncharacterized protein</fullName>
    </submittedName>
</protein>
<dbReference type="AlphaFoldDB" id="A0A7X9FU49"/>
<reference evidence="1 2" key="1">
    <citation type="journal article" date="2020" name="Biotechnol. Biofuels">
        <title>New insights from the biogas microbiome by comprehensive genome-resolved metagenomics of nearly 1600 species originating from multiple anaerobic digesters.</title>
        <authorList>
            <person name="Campanaro S."/>
            <person name="Treu L."/>
            <person name="Rodriguez-R L.M."/>
            <person name="Kovalovszki A."/>
            <person name="Ziels R.M."/>
            <person name="Maus I."/>
            <person name="Zhu X."/>
            <person name="Kougias P.G."/>
            <person name="Basile A."/>
            <person name="Luo G."/>
            <person name="Schluter A."/>
            <person name="Konstantinidis K.T."/>
            <person name="Angelidaki I."/>
        </authorList>
    </citation>
    <scope>NUCLEOTIDE SEQUENCE [LARGE SCALE GENOMIC DNA]</scope>
    <source>
        <strain evidence="1">AS27yjCOA_65</strain>
    </source>
</reference>
<organism evidence="1 2">
    <name type="scientific">SAR324 cluster bacterium</name>
    <dbReference type="NCBI Taxonomy" id="2024889"/>
    <lineage>
        <taxon>Bacteria</taxon>
        <taxon>Deltaproteobacteria</taxon>
        <taxon>SAR324 cluster</taxon>
    </lineage>
</organism>
<proteinExistence type="predicted"/>
<feature type="non-terminal residue" evidence="1">
    <location>
        <position position="1"/>
    </location>
</feature>
<comment type="caution">
    <text evidence="1">The sequence shown here is derived from an EMBL/GenBank/DDBJ whole genome shotgun (WGS) entry which is preliminary data.</text>
</comment>
<gene>
    <name evidence="1" type="ORF">GYA55_12255</name>
</gene>
<name>A0A7X9FU49_9DELT</name>
<dbReference type="Proteomes" id="UP000524246">
    <property type="component" value="Unassembled WGS sequence"/>
</dbReference>
<dbReference type="EMBL" id="JAAZON010000557">
    <property type="protein sequence ID" value="NMC63926.1"/>
    <property type="molecule type" value="Genomic_DNA"/>
</dbReference>